<dbReference type="Proteomes" id="UP000199372">
    <property type="component" value="Unassembled WGS sequence"/>
</dbReference>
<dbReference type="RefSeq" id="WP_407944656.1">
    <property type="nucleotide sequence ID" value="NZ_FOCM01000003.1"/>
</dbReference>
<keyword evidence="2" id="KW-1185">Reference proteome</keyword>
<gene>
    <name evidence="1" type="ORF">SAMN04488011_10398</name>
</gene>
<accession>A0A1H8ETJ5</accession>
<dbReference type="InterPro" id="IPR029044">
    <property type="entry name" value="Nucleotide-diphossugar_trans"/>
</dbReference>
<name>A0A1H8ETJ5_9RHOB</name>
<evidence type="ECO:0000313" key="2">
    <source>
        <dbReference type="Proteomes" id="UP000199372"/>
    </source>
</evidence>
<keyword evidence="1" id="KW-0808">Transferase</keyword>
<evidence type="ECO:0000313" key="1">
    <source>
        <dbReference type="EMBL" id="SEN22931.1"/>
    </source>
</evidence>
<organism evidence="1 2">
    <name type="scientific">Palleronia pelagia</name>
    <dbReference type="NCBI Taxonomy" id="387096"/>
    <lineage>
        <taxon>Bacteria</taxon>
        <taxon>Pseudomonadati</taxon>
        <taxon>Pseudomonadota</taxon>
        <taxon>Alphaproteobacteria</taxon>
        <taxon>Rhodobacterales</taxon>
        <taxon>Roseobacteraceae</taxon>
        <taxon>Palleronia</taxon>
    </lineage>
</organism>
<dbReference type="EMBL" id="FOCM01000003">
    <property type="protein sequence ID" value="SEN22931.1"/>
    <property type="molecule type" value="Genomic_DNA"/>
</dbReference>
<proteinExistence type="predicted"/>
<protein>
    <submittedName>
        <fullName evidence="1">Glycosyl transferase family 2</fullName>
    </submittedName>
</protein>
<sequence>MIGPRDPSGPPLPATHRGTPDLWQAYRWRFARRRLLARAIAKRRQLRPVVDCTDAIAPGDILGFICLRNEAARLPFFLEHCRRLGVAHVLAVDNGSTDGSLDLLRDAADVSVWSTDHSYRLSRFGLDWITWLQMRHGSGHWCLTLDADELLVYPYWQTRPLPALCAELDRRGRASMGALMLDMYPQGRLADAACPPGTDPTEALGWFDAGNYMIRRQPKQDALWIQGGPRARAFFADDPRRAPTMGKVPLIRWHWRYAYLNSTHAALPQRLNRVYSGEGGAELSGVLLHTKFLDQIVEKSAEERQRGEHFANSALYDRYYQALTENPTLWTPHSTRYRGWRHLEALGLMSRGGWI</sequence>
<dbReference type="SUPFAM" id="SSF53448">
    <property type="entry name" value="Nucleotide-diphospho-sugar transferases"/>
    <property type="match status" value="1"/>
</dbReference>
<reference evidence="2" key="1">
    <citation type="submission" date="2016-10" db="EMBL/GenBank/DDBJ databases">
        <authorList>
            <person name="Varghese N."/>
            <person name="Submissions S."/>
        </authorList>
    </citation>
    <scope>NUCLEOTIDE SEQUENCE [LARGE SCALE GENOMIC DNA]</scope>
    <source>
        <strain evidence="2">DSM 26893</strain>
    </source>
</reference>
<dbReference type="Pfam" id="PF13704">
    <property type="entry name" value="Glyco_tranf_2_4"/>
    <property type="match status" value="1"/>
</dbReference>
<dbReference type="Gene3D" id="3.90.550.10">
    <property type="entry name" value="Spore Coat Polysaccharide Biosynthesis Protein SpsA, Chain A"/>
    <property type="match status" value="1"/>
</dbReference>
<dbReference type="AlphaFoldDB" id="A0A1H8ETJ5"/>
<dbReference type="GO" id="GO:0016740">
    <property type="term" value="F:transferase activity"/>
    <property type="evidence" value="ECO:0007669"/>
    <property type="project" value="UniProtKB-KW"/>
</dbReference>